<proteinExistence type="predicted"/>
<evidence type="ECO:0008006" key="3">
    <source>
        <dbReference type="Google" id="ProtNLM"/>
    </source>
</evidence>
<comment type="caution">
    <text evidence="1">The sequence shown here is derived from an EMBL/GenBank/DDBJ whole genome shotgun (WGS) entry which is preliminary data.</text>
</comment>
<sequence>MRFDTLAEVYELSKRSDGQGGYIENKSFNKSIFCNKSSIRIEKQIQIFGVVNYESISIITMDEINLKNFCIYINGIYYKPVSKPKRVRNKTYITLDVLENAN</sequence>
<gene>
    <name evidence="1" type="ORF">GCM10008917_04170</name>
</gene>
<dbReference type="EMBL" id="BAAACP010000002">
    <property type="protein sequence ID" value="GAA0861715.1"/>
    <property type="molecule type" value="Genomic_DNA"/>
</dbReference>
<accession>A0ABN1LYG5</accession>
<dbReference type="Proteomes" id="UP001400965">
    <property type="component" value="Unassembled WGS sequence"/>
</dbReference>
<reference evidence="1 2" key="1">
    <citation type="journal article" date="2019" name="Int. J. Syst. Evol. Microbiol.">
        <title>The Global Catalogue of Microorganisms (GCM) 10K type strain sequencing project: providing services to taxonomists for standard genome sequencing and annotation.</title>
        <authorList>
            <consortium name="The Broad Institute Genomics Platform"/>
            <consortium name="The Broad Institute Genome Sequencing Center for Infectious Disease"/>
            <person name="Wu L."/>
            <person name="Ma J."/>
        </authorList>
    </citation>
    <scope>NUCLEOTIDE SEQUENCE [LARGE SCALE GENOMIC DNA]</scope>
    <source>
        <strain evidence="1 2">JCM 6486</strain>
    </source>
</reference>
<keyword evidence="2" id="KW-1185">Reference proteome</keyword>
<name>A0ABN1LYG5_9FIRM</name>
<evidence type="ECO:0000313" key="2">
    <source>
        <dbReference type="Proteomes" id="UP001400965"/>
    </source>
</evidence>
<protein>
    <recommendedName>
        <fullName evidence="3">Phage head-tail adapter protein</fullName>
    </recommendedName>
</protein>
<dbReference type="RefSeq" id="WP_346041619.1">
    <property type="nucleotide sequence ID" value="NZ_BAAACP010000002.1"/>
</dbReference>
<evidence type="ECO:0000313" key="1">
    <source>
        <dbReference type="EMBL" id="GAA0861715.1"/>
    </source>
</evidence>
<organism evidence="1 2">
    <name type="scientific">Paraclostridium tenue</name>
    <dbReference type="NCBI Taxonomy" id="1737"/>
    <lineage>
        <taxon>Bacteria</taxon>
        <taxon>Bacillati</taxon>
        <taxon>Bacillota</taxon>
        <taxon>Clostridia</taxon>
        <taxon>Peptostreptococcales</taxon>
        <taxon>Peptostreptococcaceae</taxon>
        <taxon>Paraclostridium</taxon>
    </lineage>
</organism>